<evidence type="ECO:0000256" key="2">
    <source>
        <dbReference type="ARBA" id="ARBA00029447"/>
    </source>
</evidence>
<evidence type="ECO:0000256" key="1">
    <source>
        <dbReference type="ARBA" id="ARBA00022481"/>
    </source>
</evidence>
<dbReference type="Pfam" id="PF00672">
    <property type="entry name" value="HAMP"/>
    <property type="match status" value="1"/>
</dbReference>
<dbReference type="PROSITE" id="PS50885">
    <property type="entry name" value="HAMP"/>
    <property type="match status" value="1"/>
</dbReference>
<dbReference type="PRINTS" id="PR00260">
    <property type="entry name" value="CHEMTRNSDUCR"/>
</dbReference>
<dbReference type="RefSeq" id="WP_309827476.1">
    <property type="nucleotide sequence ID" value="NZ_JAVIZX010000001.1"/>
</dbReference>
<comment type="similarity">
    <text evidence="2">Belongs to the methyl-accepting chemotaxis (MCP) protein family.</text>
</comment>
<dbReference type="PANTHER" id="PTHR43531">
    <property type="entry name" value="PROTEIN ICFG"/>
    <property type="match status" value="1"/>
</dbReference>
<dbReference type="Pfam" id="PF00015">
    <property type="entry name" value="MCPsignal"/>
    <property type="match status" value="1"/>
</dbReference>
<evidence type="ECO:0000313" key="8">
    <source>
        <dbReference type="Proteomes" id="UP001267710"/>
    </source>
</evidence>
<dbReference type="PROSITE" id="PS50111">
    <property type="entry name" value="CHEMOTAXIS_TRANSDUC_2"/>
    <property type="match status" value="1"/>
</dbReference>
<keyword evidence="4" id="KW-0472">Membrane</keyword>
<dbReference type="Pfam" id="PF08376">
    <property type="entry name" value="NIT"/>
    <property type="match status" value="1"/>
</dbReference>
<dbReference type="SMART" id="SM00283">
    <property type="entry name" value="MA"/>
    <property type="match status" value="1"/>
</dbReference>
<dbReference type="CDD" id="cd11386">
    <property type="entry name" value="MCP_signal"/>
    <property type="match status" value="1"/>
</dbReference>
<dbReference type="Proteomes" id="UP001267710">
    <property type="component" value="Unassembled WGS sequence"/>
</dbReference>
<accession>A0ABU1I913</accession>
<protein>
    <submittedName>
        <fullName evidence="7">Methyl-accepting chemotaxis protein</fullName>
    </submittedName>
</protein>
<keyword evidence="8" id="KW-1185">Reference proteome</keyword>
<dbReference type="InterPro" id="IPR004089">
    <property type="entry name" value="MCPsignal_dom"/>
</dbReference>
<organism evidence="7 8">
    <name type="scientific">Paracidovorax wautersii</name>
    <dbReference type="NCBI Taxonomy" id="1177982"/>
    <lineage>
        <taxon>Bacteria</taxon>
        <taxon>Pseudomonadati</taxon>
        <taxon>Pseudomonadota</taxon>
        <taxon>Betaproteobacteria</taxon>
        <taxon>Burkholderiales</taxon>
        <taxon>Comamonadaceae</taxon>
        <taxon>Paracidovorax</taxon>
    </lineage>
</organism>
<comment type="caution">
    <text evidence="7">The sequence shown here is derived from an EMBL/GenBank/DDBJ whole genome shotgun (WGS) entry which is preliminary data.</text>
</comment>
<feature type="transmembrane region" description="Helical" evidence="4">
    <location>
        <begin position="315"/>
        <end position="336"/>
    </location>
</feature>
<dbReference type="Gene3D" id="1.10.287.950">
    <property type="entry name" value="Methyl-accepting chemotaxis protein"/>
    <property type="match status" value="1"/>
</dbReference>
<dbReference type="CDD" id="cd06225">
    <property type="entry name" value="HAMP"/>
    <property type="match status" value="1"/>
</dbReference>
<evidence type="ECO:0000259" key="6">
    <source>
        <dbReference type="PROSITE" id="PS50885"/>
    </source>
</evidence>
<keyword evidence="4" id="KW-1133">Transmembrane helix</keyword>
<dbReference type="SUPFAM" id="SSF58104">
    <property type="entry name" value="Methyl-accepting chemotaxis protein (MCP) signaling domain"/>
    <property type="match status" value="1"/>
</dbReference>
<dbReference type="InterPro" id="IPR004090">
    <property type="entry name" value="Chemotax_Me-accpt_rcpt"/>
</dbReference>
<name>A0ABU1I913_9BURK</name>
<dbReference type="InterPro" id="IPR051310">
    <property type="entry name" value="MCP_chemotaxis"/>
</dbReference>
<keyword evidence="1" id="KW-0488">Methylation</keyword>
<dbReference type="PANTHER" id="PTHR43531:SF14">
    <property type="entry name" value="METHYL-ACCEPTING CHEMOTAXIS PROTEIN I-RELATED"/>
    <property type="match status" value="1"/>
</dbReference>
<keyword evidence="3" id="KW-0807">Transducer</keyword>
<evidence type="ECO:0000313" key="7">
    <source>
        <dbReference type="EMBL" id="MDR6213716.1"/>
    </source>
</evidence>
<evidence type="ECO:0000259" key="5">
    <source>
        <dbReference type="PROSITE" id="PS50111"/>
    </source>
</evidence>
<proteinExistence type="inferred from homology"/>
<dbReference type="InterPro" id="IPR013587">
    <property type="entry name" value="Nitrate/nitrite_sensing"/>
</dbReference>
<reference evidence="7 8" key="1">
    <citation type="submission" date="2023-08" db="EMBL/GenBank/DDBJ databases">
        <title>Functional and genomic diversity of the sorghum phyllosphere microbiome.</title>
        <authorList>
            <person name="Shade A."/>
        </authorList>
    </citation>
    <scope>NUCLEOTIDE SEQUENCE [LARGE SCALE GENOMIC DNA]</scope>
    <source>
        <strain evidence="7 8">SORGH_AS_0335</strain>
    </source>
</reference>
<dbReference type="SMART" id="SM00304">
    <property type="entry name" value="HAMP"/>
    <property type="match status" value="1"/>
</dbReference>
<evidence type="ECO:0000256" key="3">
    <source>
        <dbReference type="PROSITE-ProRule" id="PRU00284"/>
    </source>
</evidence>
<feature type="domain" description="HAMP" evidence="6">
    <location>
        <begin position="338"/>
        <end position="390"/>
    </location>
</feature>
<keyword evidence="4" id="KW-0812">Transmembrane</keyword>
<gene>
    <name evidence="7" type="ORF">QE399_001405</name>
</gene>
<dbReference type="EMBL" id="JAVIZX010000001">
    <property type="protein sequence ID" value="MDR6213716.1"/>
    <property type="molecule type" value="Genomic_DNA"/>
</dbReference>
<evidence type="ECO:0000256" key="4">
    <source>
        <dbReference type="SAM" id="Phobius"/>
    </source>
</evidence>
<dbReference type="InterPro" id="IPR003660">
    <property type="entry name" value="HAMP_dom"/>
</dbReference>
<feature type="domain" description="Methyl-accepting transducer" evidence="5">
    <location>
        <begin position="395"/>
        <end position="624"/>
    </location>
</feature>
<sequence length="640" mass="67221">MTAWITQLRFSRKFALIGALAFLLFAVPTALLLQATAEKVAVAQRERLGLAPGSELLRLLQQTQQHRGLSAAFLSGAASAGATRQERQKEVEDTQARVRTALAPLADGALGSRLDGIVTEWRALVAGVSGKTLTGVQSNQQHAALIAHLLELIDDVANSSGLALDPDASTYYVQRAVLGPLPRLTESLGQMRARGAVVLGRGDASPEDRARIDGLAERSRQNYEDARKALELAAGRDGLPAAVERARAAAVTSAQEGFKLADESIIQPQTLTLASTEWVDRMTRVIDAQFVLVTNAFDLLRDSLDAQISTLRQGLIWLCVALAALSSLALWVMVMVTRTTTRSLDSAVRLAEAVAAGDLSMRVQPQGRDEVARLLAAMQGMTVQLSGVVGSVRSNSESVATASAQIAQGNADLSQRTEEQASALEETAASMEELASTVQHNADTAREANELARSASDVASRGGAVVQQVVQTMQGINTSSSRIADIIGVIDSIAFQTNILALNAAVEAARAGEQGRGFAVVASEVRSLAQRSAAAAREIKELITASVSQVGEGTQLVDHAGRTMQEIVTSIQKVSDLVGIISAATAEQSAGIAQVGEAVAQMDTTTQQNAALVEESAAAASSLNGQAQQLVQAVAVFRLA</sequence>